<dbReference type="CDD" id="cd10910">
    <property type="entry name" value="PIN_limkain_b1_N_like"/>
    <property type="match status" value="1"/>
</dbReference>
<dbReference type="OMA" id="WRWPSES"/>
<evidence type="ECO:0000313" key="3">
    <source>
        <dbReference type="Proteomes" id="UP000029120"/>
    </source>
</evidence>
<evidence type="ECO:0000259" key="1">
    <source>
        <dbReference type="Pfam" id="PF01936"/>
    </source>
</evidence>
<dbReference type="InterPro" id="IPR021139">
    <property type="entry name" value="NYN"/>
</dbReference>
<gene>
    <name evidence="2" type="ordered locus">AALP_Aa5g197300</name>
</gene>
<dbReference type="InterPro" id="IPR024768">
    <property type="entry name" value="Marf1"/>
</dbReference>
<name>A0A087GY69_ARAAL</name>
<dbReference type="Proteomes" id="UP000029120">
    <property type="component" value="Chromosome 5"/>
</dbReference>
<sequence>MAGRDSNEDKTCVFWNIDHCPIPGGCRPHEITNFIKGALKNEGYLGDVSIWAYSDKPSVVDELSRDYRDAGISLRNLVSEGIEKLHEMSMDIFLFGLDNRAPSNVLVISKEDTVVFDVLRRMHSMGYRILVAQPENVDSNELSGITSMIWRWPSESDLLP</sequence>
<dbReference type="AlphaFoldDB" id="A0A087GY69"/>
<dbReference type="PANTHER" id="PTHR14379">
    <property type="entry name" value="LIMKAIN B LKAP"/>
    <property type="match status" value="1"/>
</dbReference>
<dbReference type="GO" id="GO:0004540">
    <property type="term" value="F:RNA nuclease activity"/>
    <property type="evidence" value="ECO:0007669"/>
    <property type="project" value="InterPro"/>
</dbReference>
<proteinExistence type="predicted"/>
<reference evidence="3" key="1">
    <citation type="journal article" date="2015" name="Nat. Plants">
        <title>Genome expansion of Arabis alpina linked with retrotransposition and reduced symmetric DNA methylation.</title>
        <authorList>
            <person name="Willing E.M."/>
            <person name="Rawat V."/>
            <person name="Mandakova T."/>
            <person name="Maumus F."/>
            <person name="James G.V."/>
            <person name="Nordstroem K.J."/>
            <person name="Becker C."/>
            <person name="Warthmann N."/>
            <person name="Chica C."/>
            <person name="Szarzynska B."/>
            <person name="Zytnicki M."/>
            <person name="Albani M.C."/>
            <person name="Kiefer C."/>
            <person name="Bergonzi S."/>
            <person name="Castaings L."/>
            <person name="Mateos J.L."/>
            <person name="Berns M.C."/>
            <person name="Bujdoso N."/>
            <person name="Piofczyk T."/>
            <person name="de Lorenzo L."/>
            <person name="Barrero-Sicilia C."/>
            <person name="Mateos I."/>
            <person name="Piednoel M."/>
            <person name="Hagmann J."/>
            <person name="Chen-Min-Tao R."/>
            <person name="Iglesias-Fernandez R."/>
            <person name="Schuster S.C."/>
            <person name="Alonso-Blanco C."/>
            <person name="Roudier F."/>
            <person name="Carbonero P."/>
            <person name="Paz-Ares J."/>
            <person name="Davis S.J."/>
            <person name="Pecinka A."/>
            <person name="Quesneville H."/>
            <person name="Colot V."/>
            <person name="Lysak M.A."/>
            <person name="Weigel D."/>
            <person name="Coupland G."/>
            <person name="Schneeberger K."/>
        </authorList>
    </citation>
    <scope>NUCLEOTIDE SEQUENCE [LARGE SCALE GENOMIC DNA]</scope>
    <source>
        <strain evidence="3">cv. Pajares</strain>
    </source>
</reference>
<dbReference type="EMBL" id="CM002873">
    <property type="protein sequence ID" value="KFK34821.1"/>
    <property type="molecule type" value="Genomic_DNA"/>
</dbReference>
<dbReference type="PANTHER" id="PTHR14379:SF7">
    <property type="entry name" value="ENDONUCLEASE OR GLYCOSYL HYDROLASE-RELATED"/>
    <property type="match status" value="1"/>
</dbReference>
<feature type="domain" description="NYN" evidence="1">
    <location>
        <begin position="10"/>
        <end position="132"/>
    </location>
</feature>
<dbReference type="Gramene" id="KFK34821">
    <property type="protein sequence ID" value="KFK34821"/>
    <property type="gene ID" value="AALP_AA5G197300"/>
</dbReference>
<keyword evidence="3" id="KW-1185">Reference proteome</keyword>
<organism evidence="2 3">
    <name type="scientific">Arabis alpina</name>
    <name type="common">Alpine rock-cress</name>
    <dbReference type="NCBI Taxonomy" id="50452"/>
    <lineage>
        <taxon>Eukaryota</taxon>
        <taxon>Viridiplantae</taxon>
        <taxon>Streptophyta</taxon>
        <taxon>Embryophyta</taxon>
        <taxon>Tracheophyta</taxon>
        <taxon>Spermatophyta</taxon>
        <taxon>Magnoliopsida</taxon>
        <taxon>eudicotyledons</taxon>
        <taxon>Gunneridae</taxon>
        <taxon>Pentapetalae</taxon>
        <taxon>rosids</taxon>
        <taxon>malvids</taxon>
        <taxon>Brassicales</taxon>
        <taxon>Brassicaceae</taxon>
        <taxon>Arabideae</taxon>
        <taxon>Arabis</taxon>
    </lineage>
</organism>
<dbReference type="OrthoDB" id="1090956at2759"/>
<accession>A0A087GY69</accession>
<dbReference type="GO" id="GO:0005777">
    <property type="term" value="C:peroxisome"/>
    <property type="evidence" value="ECO:0007669"/>
    <property type="project" value="InterPro"/>
</dbReference>
<evidence type="ECO:0000313" key="2">
    <source>
        <dbReference type="EMBL" id="KFK34821.1"/>
    </source>
</evidence>
<dbReference type="Pfam" id="PF01936">
    <property type="entry name" value="NYN"/>
    <property type="match status" value="1"/>
</dbReference>
<dbReference type="GO" id="GO:0010468">
    <property type="term" value="P:regulation of gene expression"/>
    <property type="evidence" value="ECO:0007669"/>
    <property type="project" value="InterPro"/>
</dbReference>
<protein>
    <recommendedName>
        <fullName evidence="1">NYN domain-containing protein</fullName>
    </recommendedName>
</protein>